<keyword evidence="5" id="KW-1185">Reference proteome</keyword>
<dbReference type="Pfam" id="PF03413">
    <property type="entry name" value="PepSY"/>
    <property type="match status" value="1"/>
</dbReference>
<protein>
    <submittedName>
        <fullName evidence="4">PepSY domain-containing protein</fullName>
    </submittedName>
</protein>
<evidence type="ECO:0000256" key="2">
    <source>
        <dbReference type="SAM" id="SignalP"/>
    </source>
</evidence>
<evidence type="ECO:0000256" key="1">
    <source>
        <dbReference type="SAM" id="MobiDB-lite"/>
    </source>
</evidence>
<gene>
    <name evidence="4" type="ORF">ACFFSY_22175</name>
</gene>
<evidence type="ECO:0000259" key="3">
    <source>
        <dbReference type="Pfam" id="PF03413"/>
    </source>
</evidence>
<reference evidence="4 5" key="1">
    <citation type="submission" date="2024-09" db="EMBL/GenBank/DDBJ databases">
        <authorList>
            <person name="Sun Q."/>
            <person name="Mori K."/>
        </authorList>
    </citation>
    <scope>NUCLEOTIDE SEQUENCE [LARGE SCALE GENOMIC DNA]</scope>
    <source>
        <strain evidence="4 5">TISTR 2452</strain>
    </source>
</reference>
<proteinExistence type="predicted"/>
<dbReference type="EMBL" id="JBHMDO010000034">
    <property type="protein sequence ID" value="MFB9328651.1"/>
    <property type="molecule type" value="Genomic_DNA"/>
</dbReference>
<evidence type="ECO:0000313" key="5">
    <source>
        <dbReference type="Proteomes" id="UP001589747"/>
    </source>
</evidence>
<comment type="caution">
    <text evidence="4">The sequence shown here is derived from an EMBL/GenBank/DDBJ whole genome shotgun (WGS) entry which is preliminary data.</text>
</comment>
<dbReference type="Gene3D" id="3.10.450.40">
    <property type="match status" value="1"/>
</dbReference>
<feature type="domain" description="PepSY" evidence="3">
    <location>
        <begin position="91"/>
        <end position="146"/>
    </location>
</feature>
<feature type="compositionally biased region" description="Acidic residues" evidence="1">
    <location>
        <begin position="57"/>
        <end position="75"/>
    </location>
</feature>
<evidence type="ECO:0000313" key="4">
    <source>
        <dbReference type="EMBL" id="MFB9328651.1"/>
    </source>
</evidence>
<organism evidence="4 5">
    <name type="scientific">Paenibacillus aurantiacus</name>
    <dbReference type="NCBI Taxonomy" id="1936118"/>
    <lineage>
        <taxon>Bacteria</taxon>
        <taxon>Bacillati</taxon>
        <taxon>Bacillota</taxon>
        <taxon>Bacilli</taxon>
        <taxon>Bacillales</taxon>
        <taxon>Paenibacillaceae</taxon>
        <taxon>Paenibacillus</taxon>
    </lineage>
</organism>
<dbReference type="InterPro" id="IPR025711">
    <property type="entry name" value="PepSY"/>
</dbReference>
<dbReference type="Proteomes" id="UP001589747">
    <property type="component" value="Unassembled WGS sequence"/>
</dbReference>
<accession>A0ABV5KTT5</accession>
<sequence length="150" mass="15409">MNKQKIMIAALLVTLVGGGIAGAALLPQANADTQTSAVTNNEAGKTGAGNVEKSDGDGEVADDQEASDGDGEVADDQEVANVQQVLKDAAVTKEQAIAIAQKEFAGTAKEVKIEDEDGKTVYNVIITDASGKEHEVNVDLLTGKIAAEND</sequence>
<keyword evidence="2" id="KW-0732">Signal</keyword>
<name>A0ABV5KTT5_9BACL</name>
<feature type="chain" id="PRO_5046515566" evidence="2">
    <location>
        <begin position="24"/>
        <end position="150"/>
    </location>
</feature>
<feature type="region of interest" description="Disordered" evidence="1">
    <location>
        <begin position="39"/>
        <end position="75"/>
    </location>
</feature>
<feature type="signal peptide" evidence="2">
    <location>
        <begin position="1"/>
        <end position="23"/>
    </location>
</feature>
<dbReference type="RefSeq" id="WP_377498159.1">
    <property type="nucleotide sequence ID" value="NZ_JBHMDO010000034.1"/>
</dbReference>